<evidence type="ECO:0000313" key="4">
    <source>
        <dbReference type="Proteomes" id="UP000035721"/>
    </source>
</evidence>
<gene>
    <name evidence="3" type="ORF">BN12_4030008</name>
</gene>
<dbReference type="Pfam" id="PF13808">
    <property type="entry name" value="DDE_Tnp_1_assoc"/>
    <property type="match status" value="1"/>
</dbReference>
<dbReference type="STRING" id="1194083.BN12_4030008"/>
<accession>A0A077LYZ5</accession>
<feature type="domain" description="H repeat-associated protein N-terminal" evidence="2">
    <location>
        <begin position="100"/>
        <end position="184"/>
    </location>
</feature>
<comment type="caution">
    <text evidence="3">The sequence shown here is derived from an EMBL/GenBank/DDBJ whole genome shotgun (WGS) entry which is preliminary data.</text>
</comment>
<reference evidence="3 4" key="1">
    <citation type="journal article" date="2013" name="ISME J.">
        <title>A metabolic model for members of the genus Tetrasphaera involved in enhanced biological phosphorus removal.</title>
        <authorList>
            <person name="Kristiansen R."/>
            <person name="Nguyen H.T.T."/>
            <person name="Saunders A.M."/>
            <person name="Nielsen J.L."/>
            <person name="Wimmer R."/>
            <person name="Le V.Q."/>
            <person name="McIlroy S.J."/>
            <person name="Petrovski S."/>
            <person name="Seviour R.J."/>
            <person name="Calteau A."/>
            <person name="Nielsen K.L."/>
            <person name="Nielsen P.H."/>
        </authorList>
    </citation>
    <scope>NUCLEOTIDE SEQUENCE [LARGE SCALE GENOMIC DNA]</scope>
    <source>
        <strain evidence="3 4">T1-X7</strain>
    </source>
</reference>
<feature type="region of interest" description="Disordered" evidence="1">
    <location>
        <begin position="180"/>
        <end position="239"/>
    </location>
</feature>
<keyword evidence="4" id="KW-1185">Reference proteome</keyword>
<feature type="region of interest" description="Disordered" evidence="1">
    <location>
        <begin position="20"/>
        <end position="44"/>
    </location>
</feature>
<dbReference type="EMBL" id="CAJB01000339">
    <property type="protein sequence ID" value="CCH79133.1"/>
    <property type="molecule type" value="Genomic_DNA"/>
</dbReference>
<dbReference type="InterPro" id="IPR032806">
    <property type="entry name" value="YbfD_N"/>
</dbReference>
<organism evidence="3 4">
    <name type="scientific">Nostocoides japonicum T1-X7</name>
    <dbReference type="NCBI Taxonomy" id="1194083"/>
    <lineage>
        <taxon>Bacteria</taxon>
        <taxon>Bacillati</taxon>
        <taxon>Actinomycetota</taxon>
        <taxon>Actinomycetes</taxon>
        <taxon>Micrococcales</taxon>
        <taxon>Intrasporangiaceae</taxon>
        <taxon>Nostocoides</taxon>
    </lineage>
</organism>
<evidence type="ECO:0000256" key="1">
    <source>
        <dbReference type="SAM" id="MobiDB-lite"/>
    </source>
</evidence>
<evidence type="ECO:0000259" key="2">
    <source>
        <dbReference type="Pfam" id="PF13808"/>
    </source>
</evidence>
<feature type="region of interest" description="Disordered" evidence="1">
    <location>
        <begin position="65"/>
        <end position="88"/>
    </location>
</feature>
<name>A0A077LYZ5_9MICO</name>
<proteinExistence type="predicted"/>
<feature type="compositionally biased region" description="Basic residues" evidence="1">
    <location>
        <begin position="191"/>
        <end position="212"/>
    </location>
</feature>
<dbReference type="Proteomes" id="UP000035721">
    <property type="component" value="Unassembled WGS sequence"/>
</dbReference>
<sequence>MPGPWPVGSRNPLTLAVGQLLPASNPSDDAHPQAASRASAKSVHGAVTWEDVAWDRHVADGGRGACGDHGVSTRRPVSRKPHAAMSSCPTSPFARIPLTEVFAQVPDPRDPRGVRHPLAGLLSIASAAVSAGARSLVAIGEWVTDAAQEALQRLGIGSDRAMPSESTIRRTLAVVDADDLDQRVGRGPGRSGRRAAGHRRRRQVHARRRGRRPPPAPAVGADPRRPRRRWAAGGAGQGQ</sequence>
<protein>
    <recommendedName>
        <fullName evidence="2">H repeat-associated protein N-terminal domain-containing protein</fullName>
    </recommendedName>
</protein>
<dbReference type="AlphaFoldDB" id="A0A077LYZ5"/>
<evidence type="ECO:0000313" key="3">
    <source>
        <dbReference type="EMBL" id="CCH79133.1"/>
    </source>
</evidence>